<keyword evidence="5 6" id="KW-0472">Membrane</keyword>
<dbReference type="Proteomes" id="UP000323144">
    <property type="component" value="Chromosome"/>
</dbReference>
<evidence type="ECO:0000256" key="6">
    <source>
        <dbReference type="SAM" id="Phobius"/>
    </source>
</evidence>
<comment type="subcellular location">
    <subcellularLocation>
        <location evidence="1">Cell membrane</location>
        <topology evidence="1">Multi-pass membrane protein</topology>
    </subcellularLocation>
</comment>
<evidence type="ECO:0000313" key="8">
    <source>
        <dbReference type="Proteomes" id="UP000323144"/>
    </source>
</evidence>
<reference evidence="7 8" key="1">
    <citation type="submission" date="2019-08" db="EMBL/GenBank/DDBJ databases">
        <title>Complete genome sequence of Spiroplasma chinense CCH (DSM 19755).</title>
        <authorList>
            <person name="Shen H.-Y."/>
            <person name="Lin Y.-C."/>
            <person name="Chou L."/>
            <person name="Kuo C.-H."/>
        </authorList>
    </citation>
    <scope>NUCLEOTIDE SEQUENCE [LARGE SCALE GENOMIC DNA]</scope>
    <source>
        <strain evidence="7 8">CCH</strain>
    </source>
</reference>
<dbReference type="InterPro" id="IPR051461">
    <property type="entry name" value="UPF0750_membrane"/>
</dbReference>
<feature type="transmembrane region" description="Helical" evidence="6">
    <location>
        <begin position="254"/>
        <end position="273"/>
    </location>
</feature>
<dbReference type="PANTHER" id="PTHR33545:SF5">
    <property type="entry name" value="UPF0750 MEMBRANE PROTEIN YITT"/>
    <property type="match status" value="1"/>
</dbReference>
<feature type="transmembrane region" description="Helical" evidence="6">
    <location>
        <begin position="157"/>
        <end position="178"/>
    </location>
</feature>
<evidence type="ECO:0000256" key="4">
    <source>
        <dbReference type="ARBA" id="ARBA00022989"/>
    </source>
</evidence>
<dbReference type="KEGG" id="schi:SCHIN_v1c05640"/>
<feature type="transmembrane region" description="Helical" evidence="6">
    <location>
        <begin position="77"/>
        <end position="95"/>
    </location>
</feature>
<keyword evidence="2" id="KW-1003">Cell membrane</keyword>
<gene>
    <name evidence="7" type="ORF">SCHIN_v1c05640</name>
</gene>
<sequence>MEPLKDENQELDSQEITIDEFHSKEEQKAMKKVARTLIKNEGNGQIDLSHIENKIMSRREQILLVQTYFKTKFFKDLAMLALAALIMTISFDYFISSTGRTGLFPAGLGSVARFLAILTFNDDVSKQSSFYFIYYFLMNLPLFVFGYIKLGKKFTYTTLLFIGLQIAFDQILQLIPFINPTSFHVIVNYQLLQEIGNSWNSGIWLFIFAALGGVLLGVAYSITYKIGSSTGGSDFLTMYFSNKKNTPIGNINRNVNFCILGVVIILNTAILPMDMINADIKINALSNLGWENALSDGTIDKMIDFAVNPANRVAVIDGQISPEFIFNLGLDSDVVTPENLAENIKNIFTKDGANPSYQYNYLIEILTKKGFGNEMSGVSALKVKVMFMFGPSLFASIVLVLCVSMTTNALYPKYKIRTFLITTNSPKEMNKTLLDKGYQNDIVSWDGTNRINRNYLHRSVIMVSMSVMNWDLIEKEIFLADPHAKINVLKTKAVKGIFNYEIKKNDERDIIHRQVERDEVELEKIRQIAIVKYNKENEKINKKRSKKTKKISKITNKIVGKDNDKKIQ</sequence>
<keyword evidence="4 6" id="KW-1133">Transmembrane helix</keyword>
<dbReference type="Pfam" id="PF02588">
    <property type="entry name" value="YitT_membrane"/>
    <property type="match status" value="1"/>
</dbReference>
<feature type="transmembrane region" description="Helical" evidence="6">
    <location>
        <begin position="198"/>
        <end position="220"/>
    </location>
</feature>
<keyword evidence="3 6" id="KW-0812">Transmembrane</keyword>
<dbReference type="NCBIfam" id="NF043063">
    <property type="entry name" value="MMSYN1_0411"/>
    <property type="match status" value="1"/>
</dbReference>
<evidence type="ECO:0000256" key="3">
    <source>
        <dbReference type="ARBA" id="ARBA00022692"/>
    </source>
</evidence>
<evidence type="ECO:0000256" key="1">
    <source>
        <dbReference type="ARBA" id="ARBA00004651"/>
    </source>
</evidence>
<organism evidence="7 8">
    <name type="scientific">Spiroplasma chinense</name>
    <dbReference type="NCBI Taxonomy" id="216932"/>
    <lineage>
        <taxon>Bacteria</taxon>
        <taxon>Bacillati</taxon>
        <taxon>Mycoplasmatota</taxon>
        <taxon>Mollicutes</taxon>
        <taxon>Entomoplasmatales</taxon>
        <taxon>Spiroplasmataceae</taxon>
        <taxon>Spiroplasma</taxon>
    </lineage>
</organism>
<keyword evidence="8" id="KW-1185">Reference proteome</keyword>
<feature type="transmembrane region" description="Helical" evidence="6">
    <location>
        <begin position="385"/>
        <end position="411"/>
    </location>
</feature>
<dbReference type="InterPro" id="IPR003740">
    <property type="entry name" value="YitT"/>
</dbReference>
<accession>A0A5B9Y409</accession>
<evidence type="ECO:0000313" key="7">
    <source>
        <dbReference type="EMBL" id="QEH61761.1"/>
    </source>
</evidence>
<evidence type="ECO:0000256" key="2">
    <source>
        <dbReference type="ARBA" id="ARBA00022475"/>
    </source>
</evidence>
<protein>
    <recommendedName>
        <fullName evidence="9">YitT family protein</fullName>
    </recommendedName>
</protein>
<dbReference type="GO" id="GO:0005886">
    <property type="term" value="C:plasma membrane"/>
    <property type="evidence" value="ECO:0007669"/>
    <property type="project" value="UniProtKB-SubCell"/>
</dbReference>
<dbReference type="AlphaFoldDB" id="A0A5B9Y409"/>
<dbReference type="RefSeq" id="WP_166508146.1">
    <property type="nucleotide sequence ID" value="NZ_CP043026.1"/>
</dbReference>
<evidence type="ECO:0000256" key="5">
    <source>
        <dbReference type="ARBA" id="ARBA00023136"/>
    </source>
</evidence>
<dbReference type="EMBL" id="CP043026">
    <property type="protein sequence ID" value="QEH61761.1"/>
    <property type="molecule type" value="Genomic_DNA"/>
</dbReference>
<name>A0A5B9Y409_9MOLU</name>
<dbReference type="PANTHER" id="PTHR33545">
    <property type="entry name" value="UPF0750 MEMBRANE PROTEIN YITT-RELATED"/>
    <property type="match status" value="1"/>
</dbReference>
<evidence type="ECO:0008006" key="9">
    <source>
        <dbReference type="Google" id="ProtNLM"/>
    </source>
</evidence>
<proteinExistence type="predicted"/>
<feature type="transmembrane region" description="Helical" evidence="6">
    <location>
        <begin position="132"/>
        <end position="150"/>
    </location>
</feature>